<evidence type="ECO:0000313" key="5">
    <source>
        <dbReference type="EMBL" id="GBG72266.1"/>
    </source>
</evidence>
<accession>A0A388KQE9</accession>
<evidence type="ECO:0000256" key="1">
    <source>
        <dbReference type="ARBA" id="ARBA00004877"/>
    </source>
</evidence>
<dbReference type="GO" id="GO:0045489">
    <property type="term" value="P:pectin biosynthetic process"/>
    <property type="evidence" value="ECO:0007669"/>
    <property type="project" value="UniProtKB-UniPathway"/>
</dbReference>
<dbReference type="EC" id="2.4.1.-" evidence="4"/>
<dbReference type="GO" id="GO:0071555">
    <property type="term" value="P:cell wall organization"/>
    <property type="evidence" value="ECO:0007669"/>
    <property type="project" value="UniProtKB-KW"/>
</dbReference>
<dbReference type="InterPro" id="IPR029993">
    <property type="entry name" value="GAUT"/>
</dbReference>
<keyword evidence="3 4" id="KW-0808">Transferase</keyword>
<comment type="similarity">
    <text evidence="2 4">Belongs to the glycosyltransferase 8 family.</text>
</comment>
<keyword evidence="3 4" id="KW-0328">Glycosyltransferase</keyword>
<dbReference type="CDD" id="cd06429">
    <property type="entry name" value="GT8_like_1"/>
    <property type="match status" value="1"/>
</dbReference>
<dbReference type="InterPro" id="IPR002495">
    <property type="entry name" value="Glyco_trans_8"/>
</dbReference>
<dbReference type="InterPro" id="IPR029044">
    <property type="entry name" value="Nucleotide-diphossugar_trans"/>
</dbReference>
<dbReference type="GO" id="GO:0000139">
    <property type="term" value="C:Golgi membrane"/>
    <property type="evidence" value="ECO:0007669"/>
    <property type="project" value="UniProtKB-SubCell"/>
</dbReference>
<comment type="caution">
    <text evidence="5">The sequence shown here is derived from an EMBL/GenBank/DDBJ whole genome shotgun (WGS) entry which is preliminary data.</text>
</comment>
<dbReference type="GO" id="GO:0047262">
    <property type="term" value="F:polygalacturonate 4-alpha-galacturonosyltransferase activity"/>
    <property type="evidence" value="ECO:0007669"/>
    <property type="project" value="InterPro"/>
</dbReference>
<dbReference type="AlphaFoldDB" id="A0A388KQE9"/>
<dbReference type="PANTHER" id="PTHR32116">
    <property type="entry name" value="GALACTURONOSYLTRANSFERASE 4-RELATED"/>
    <property type="match status" value="1"/>
</dbReference>
<reference evidence="5 6" key="1">
    <citation type="journal article" date="2018" name="Cell">
        <title>The Chara Genome: Secondary Complexity and Implications for Plant Terrestrialization.</title>
        <authorList>
            <person name="Nishiyama T."/>
            <person name="Sakayama H."/>
            <person name="Vries J.D."/>
            <person name="Buschmann H."/>
            <person name="Saint-Marcoux D."/>
            <person name="Ullrich K.K."/>
            <person name="Haas F.B."/>
            <person name="Vanderstraeten L."/>
            <person name="Becker D."/>
            <person name="Lang D."/>
            <person name="Vosolsobe S."/>
            <person name="Rombauts S."/>
            <person name="Wilhelmsson P.K.I."/>
            <person name="Janitza P."/>
            <person name="Kern R."/>
            <person name="Heyl A."/>
            <person name="Rumpler F."/>
            <person name="Villalobos L.I.A.C."/>
            <person name="Clay J.M."/>
            <person name="Skokan R."/>
            <person name="Toyoda A."/>
            <person name="Suzuki Y."/>
            <person name="Kagoshima H."/>
            <person name="Schijlen E."/>
            <person name="Tajeshwar N."/>
            <person name="Catarino B."/>
            <person name="Hetherington A.J."/>
            <person name="Saltykova A."/>
            <person name="Bonnot C."/>
            <person name="Breuninger H."/>
            <person name="Symeonidi A."/>
            <person name="Radhakrishnan G.V."/>
            <person name="Van Nieuwerburgh F."/>
            <person name="Deforce D."/>
            <person name="Chang C."/>
            <person name="Karol K.G."/>
            <person name="Hedrich R."/>
            <person name="Ulvskov P."/>
            <person name="Glockner G."/>
            <person name="Delwiche C.F."/>
            <person name="Petrasek J."/>
            <person name="Van de Peer Y."/>
            <person name="Friml J."/>
            <person name="Beilby M."/>
            <person name="Dolan L."/>
            <person name="Kohara Y."/>
            <person name="Sugano S."/>
            <person name="Fujiyama A."/>
            <person name="Delaux P.-M."/>
            <person name="Quint M."/>
            <person name="TheiBen G."/>
            <person name="Hagemann M."/>
            <person name="Harholt J."/>
            <person name="Dunand C."/>
            <person name="Zachgo S."/>
            <person name="Langdale J."/>
            <person name="Maumus F."/>
            <person name="Straeten D.V.D."/>
            <person name="Gould S.B."/>
            <person name="Rensing S.A."/>
        </authorList>
    </citation>
    <scope>NUCLEOTIDE SEQUENCE [LARGE SCALE GENOMIC DNA]</scope>
    <source>
        <strain evidence="5 6">S276</strain>
    </source>
</reference>
<sequence length="603" mass="69802">MGKGGGWIGYMMPRGMVAICRLAVVILLFLTFAQHLIFMYTGDEGLDSFGPGRVRRWKFGHSDGELQRSGFISETVLTLTEPVRLIDREDVKSWHGLGQRRLLQPGNIEQVISKRRGDGYDRRLVSSLVGKLANELRELLERGRGIKTMAVVYEDFVMAEALRKEIEAGQRLLGQPKRGAVVSPLEVQERIEALKKLFFRAEQQQYDSQALIEKLKSKLESAEKTTLLVNMQSKLFSQMAAKAVPKSLHCLAMRLMMEWNARHEDLDRRLMSPSSPEMSDNSLYHYALFSDNVLAVSVVVNSTAQNAVHPEKHVFHIVTDKMNYGAIKAWFALNPMRGMHIDIRSLEDFPWINCSYVPVLNQTREASMRRYYWHVDEISPDKENVSADSSTYQNFKYRNPKYLSILNHIRFYLPEIFPDLDRILFLDDDVVVQKDLSDLWKVPMNRKVNLAVETCGEVFHRFHTYLNFSDPLISDKFDPQACGWAFGMNLFDLRAWRAGNFTEVYHYWQRANWDRRLWKLGTLPPALLTFYNYTEAIDKSWHVLGLGCNANVSMDAINNARVIHYNGHAKPWLELAMLQYQPFWSKYVPYSHDFFRQCSISPS</sequence>
<dbReference type="UniPathway" id="UPA00845"/>
<dbReference type="Proteomes" id="UP000265515">
    <property type="component" value="Unassembled WGS sequence"/>
</dbReference>
<dbReference type="Pfam" id="PF01501">
    <property type="entry name" value="Glyco_transf_8"/>
    <property type="match status" value="1"/>
</dbReference>
<evidence type="ECO:0000256" key="4">
    <source>
        <dbReference type="RuleBase" id="RU362027"/>
    </source>
</evidence>
<dbReference type="OMA" id="WNARHED"/>
<evidence type="ECO:0000256" key="2">
    <source>
        <dbReference type="ARBA" id="ARBA00006351"/>
    </source>
</evidence>
<proteinExistence type="inferred from homology"/>
<dbReference type="Gene3D" id="3.90.550.10">
    <property type="entry name" value="Spore Coat Polysaccharide Biosynthesis Protein SpsA, Chain A"/>
    <property type="match status" value="1"/>
</dbReference>
<evidence type="ECO:0000256" key="3">
    <source>
        <dbReference type="ARBA" id="ARBA00022676"/>
    </source>
</evidence>
<organism evidence="5 6">
    <name type="scientific">Chara braunii</name>
    <name type="common">Braun's stonewort</name>
    <dbReference type="NCBI Taxonomy" id="69332"/>
    <lineage>
        <taxon>Eukaryota</taxon>
        <taxon>Viridiplantae</taxon>
        <taxon>Streptophyta</taxon>
        <taxon>Charophyceae</taxon>
        <taxon>Charales</taxon>
        <taxon>Characeae</taxon>
        <taxon>Chara</taxon>
    </lineage>
</organism>
<keyword evidence="4" id="KW-0333">Golgi apparatus</keyword>
<gene>
    <name evidence="5" type="ORF">CBR_g11196</name>
</gene>
<name>A0A388KQE9_CHABU</name>
<dbReference type="Gramene" id="GBG72266">
    <property type="protein sequence ID" value="GBG72266"/>
    <property type="gene ID" value="CBR_g11196"/>
</dbReference>
<dbReference type="PANTHER" id="PTHR32116:SF4">
    <property type="entry name" value="POLYGALACTURONATE 4-ALPHA-GALACTURONOSYLTRANSFERASE"/>
    <property type="match status" value="1"/>
</dbReference>
<comment type="pathway">
    <text evidence="1 4">Glycan metabolism; pectin biosynthesis.</text>
</comment>
<evidence type="ECO:0000313" key="6">
    <source>
        <dbReference type="Proteomes" id="UP000265515"/>
    </source>
</evidence>
<dbReference type="STRING" id="69332.A0A388KQE9"/>
<comment type="subcellular location">
    <subcellularLocation>
        <location evidence="4">Golgi apparatus membrane</location>
        <topology evidence="4">Single-pass type II membrane protein</topology>
    </subcellularLocation>
</comment>
<keyword evidence="6" id="KW-1185">Reference proteome</keyword>
<keyword evidence="4" id="KW-0961">Cell wall biogenesis/degradation</keyword>
<dbReference type="SUPFAM" id="SSF53448">
    <property type="entry name" value="Nucleotide-diphospho-sugar transferases"/>
    <property type="match status" value="1"/>
</dbReference>
<dbReference type="OrthoDB" id="411524at2759"/>
<protein>
    <recommendedName>
        <fullName evidence="4">Hexosyltransferase</fullName>
        <ecNumber evidence="4">2.4.1.-</ecNumber>
    </recommendedName>
</protein>
<dbReference type="EMBL" id="BFEA01000161">
    <property type="protein sequence ID" value="GBG72266.1"/>
    <property type="molecule type" value="Genomic_DNA"/>
</dbReference>